<organism evidence="5 6">
    <name type="scientific">Arcticibacter pallidicorallinus</name>
    <dbReference type="NCBI Taxonomy" id="1259464"/>
    <lineage>
        <taxon>Bacteria</taxon>
        <taxon>Pseudomonadati</taxon>
        <taxon>Bacteroidota</taxon>
        <taxon>Sphingobacteriia</taxon>
        <taxon>Sphingobacteriales</taxon>
        <taxon>Sphingobacteriaceae</taxon>
        <taxon>Arcticibacter</taxon>
    </lineage>
</organism>
<dbReference type="NCBIfam" id="TIGR01730">
    <property type="entry name" value="RND_mfp"/>
    <property type="match status" value="1"/>
</dbReference>
<reference evidence="5 6" key="1">
    <citation type="submission" date="2018-03" db="EMBL/GenBank/DDBJ databases">
        <title>Genomic Encyclopedia of Type Strains, Phase III (KMG-III): the genomes of soil and plant-associated and newly described type strains.</title>
        <authorList>
            <person name="Whitman W."/>
        </authorList>
    </citation>
    <scope>NUCLEOTIDE SEQUENCE [LARGE SCALE GENOMIC DNA]</scope>
    <source>
        <strain evidence="5 6">CGMCC 1.9313</strain>
    </source>
</reference>
<dbReference type="EMBL" id="PVTH01000004">
    <property type="protein sequence ID" value="PRY53071.1"/>
    <property type="molecule type" value="Genomic_DNA"/>
</dbReference>
<sequence>MKPKPYIAVLTLSLAFASCQPKGKESLRVSDAPIPVIAHQVSSTEGTSTLPLSGNVEGYTTVRLGFMVAGKINFISNQEGQKVEKGQLLSSLDPTSYQIAKAQADIQVNQIKDEYQRIKLMFERNSVSQSDFNKVNFNLQQAMQQQRMQAKNLADTRLYSPIAGVLLKKMAETGEIVGVGNPLFVVSDISRVKVSAFIPETELNKVRLGEEAKVYISSLDKTYTGKVTEIGSAADATSRAFTLKVDLDNPGLQIRPGMIAEVLFESRSTNQMLTLPAEAILHDTDNQAYVFVTDSVGQKAYKRNVTVGQLVNNQVEVTSGIQKGELVVTGGQQKLSEGIAISLNK</sequence>
<dbReference type="Gene3D" id="2.40.420.20">
    <property type="match status" value="1"/>
</dbReference>
<dbReference type="Gene3D" id="1.10.287.470">
    <property type="entry name" value="Helix hairpin bin"/>
    <property type="match status" value="1"/>
</dbReference>
<feature type="domain" description="CusB-like beta-barrel" evidence="3">
    <location>
        <begin position="194"/>
        <end position="266"/>
    </location>
</feature>
<evidence type="ECO:0000259" key="2">
    <source>
        <dbReference type="Pfam" id="PF25917"/>
    </source>
</evidence>
<gene>
    <name evidence="5" type="ORF">B0I27_10479</name>
</gene>
<dbReference type="InterPro" id="IPR058792">
    <property type="entry name" value="Beta-barrel_RND_2"/>
</dbReference>
<comment type="similarity">
    <text evidence="1">Belongs to the membrane fusion protein (MFP) (TC 8.A.1) family.</text>
</comment>
<dbReference type="RefSeq" id="WP_219904997.1">
    <property type="nucleotide sequence ID" value="NZ_PVTH01000004.1"/>
</dbReference>
<evidence type="ECO:0000259" key="4">
    <source>
        <dbReference type="Pfam" id="PF25989"/>
    </source>
</evidence>
<dbReference type="Pfam" id="PF25989">
    <property type="entry name" value="YknX_C"/>
    <property type="match status" value="1"/>
</dbReference>
<dbReference type="Gene3D" id="2.40.30.170">
    <property type="match status" value="1"/>
</dbReference>
<dbReference type="AlphaFoldDB" id="A0A2T0U574"/>
<dbReference type="Pfam" id="PF25954">
    <property type="entry name" value="Beta-barrel_RND_2"/>
    <property type="match status" value="1"/>
</dbReference>
<dbReference type="InterPro" id="IPR006143">
    <property type="entry name" value="RND_pump_MFP"/>
</dbReference>
<feature type="domain" description="Multidrug resistance protein MdtA-like barrel-sandwich hybrid" evidence="2">
    <location>
        <begin position="62"/>
        <end position="186"/>
    </location>
</feature>
<protein>
    <submittedName>
        <fullName evidence="5">RND family efflux transporter MFP subunit</fullName>
    </submittedName>
</protein>
<dbReference type="InterPro" id="IPR058637">
    <property type="entry name" value="YknX-like_C"/>
</dbReference>
<evidence type="ECO:0000256" key="1">
    <source>
        <dbReference type="ARBA" id="ARBA00009477"/>
    </source>
</evidence>
<name>A0A2T0U574_9SPHI</name>
<dbReference type="SUPFAM" id="SSF111369">
    <property type="entry name" value="HlyD-like secretion proteins"/>
    <property type="match status" value="1"/>
</dbReference>
<comment type="caution">
    <text evidence="5">The sequence shown here is derived from an EMBL/GenBank/DDBJ whole genome shotgun (WGS) entry which is preliminary data.</text>
</comment>
<dbReference type="PANTHER" id="PTHR30469">
    <property type="entry name" value="MULTIDRUG RESISTANCE PROTEIN MDTA"/>
    <property type="match status" value="1"/>
</dbReference>
<keyword evidence="6" id="KW-1185">Reference proteome</keyword>
<dbReference type="GO" id="GO:0015562">
    <property type="term" value="F:efflux transmembrane transporter activity"/>
    <property type="evidence" value="ECO:0007669"/>
    <property type="project" value="TreeGrafter"/>
</dbReference>
<dbReference type="Gene3D" id="2.40.50.100">
    <property type="match status" value="1"/>
</dbReference>
<accession>A0A2T0U574</accession>
<evidence type="ECO:0000313" key="6">
    <source>
        <dbReference type="Proteomes" id="UP000238034"/>
    </source>
</evidence>
<proteinExistence type="inferred from homology"/>
<feature type="domain" description="YknX-like C-terminal permuted SH3-like" evidence="4">
    <location>
        <begin position="273"/>
        <end position="341"/>
    </location>
</feature>
<dbReference type="Proteomes" id="UP000238034">
    <property type="component" value="Unassembled WGS sequence"/>
</dbReference>
<evidence type="ECO:0000313" key="5">
    <source>
        <dbReference type="EMBL" id="PRY53071.1"/>
    </source>
</evidence>
<dbReference type="FunFam" id="2.40.30.170:FF:000010">
    <property type="entry name" value="Efflux RND transporter periplasmic adaptor subunit"/>
    <property type="match status" value="1"/>
</dbReference>
<dbReference type="GO" id="GO:1990281">
    <property type="term" value="C:efflux pump complex"/>
    <property type="evidence" value="ECO:0007669"/>
    <property type="project" value="TreeGrafter"/>
</dbReference>
<evidence type="ECO:0000259" key="3">
    <source>
        <dbReference type="Pfam" id="PF25954"/>
    </source>
</evidence>
<dbReference type="InterPro" id="IPR058625">
    <property type="entry name" value="MdtA-like_BSH"/>
</dbReference>
<dbReference type="PROSITE" id="PS51257">
    <property type="entry name" value="PROKAR_LIPOPROTEIN"/>
    <property type="match status" value="1"/>
</dbReference>
<dbReference type="Pfam" id="PF25917">
    <property type="entry name" value="BSH_RND"/>
    <property type="match status" value="1"/>
</dbReference>